<dbReference type="KEGG" id="xal:XALC_2281"/>
<feature type="region of interest" description="Disordered" evidence="1">
    <location>
        <begin position="722"/>
        <end position="787"/>
    </location>
</feature>
<protein>
    <submittedName>
        <fullName evidence="3">Putative hemagglutinin/hemolysin-related protein</fullName>
    </submittedName>
</protein>
<dbReference type="STRING" id="380358.XALC_2281"/>
<feature type="compositionally biased region" description="Polar residues" evidence="1">
    <location>
        <begin position="772"/>
        <end position="783"/>
    </location>
</feature>
<dbReference type="GO" id="GO:0050135">
    <property type="term" value="F:NADP+ nucleosidase activity"/>
    <property type="evidence" value="ECO:0007669"/>
    <property type="project" value="InterPro"/>
</dbReference>
<feature type="compositionally biased region" description="Low complexity" evidence="1">
    <location>
        <begin position="748"/>
        <end position="760"/>
    </location>
</feature>
<dbReference type="EMBL" id="FP565176">
    <property type="protein sequence ID" value="CBA16762.1"/>
    <property type="molecule type" value="Genomic_DNA"/>
</dbReference>
<dbReference type="Proteomes" id="UP000001890">
    <property type="component" value="Chromosome"/>
</dbReference>
<dbReference type="PANTHER" id="PTHR42059">
    <property type="entry name" value="TNT DOMAIN-CONTAINING PROTEIN"/>
    <property type="match status" value="1"/>
</dbReference>
<sequence>MLYVTGANGSGILSVVGGGDVTLQGAQVRNAGTDGVTQLVAGHDLTLGAQTLTHSTDATHDARNYQRSSETTHAVSSVQGAGDVVLAAGHDVTLQAAQIGAGKTLAVQAGHDIDSQAVVDSTTQSNSSVSKRHSLVTSTHDEHVQGTQLGAGGDIVMRAGNDLTLASTAVASQTGGIALAAGHDVALTATQEQHDSVVDEQTRKKKFLSSKTTTTHDESHDSIAVTSSLSGDTVHIAAGNDLLSQGAQIVGTGDVVLAAGNNLTLETAQNTHSEEHDSQRKKSGLFGNGGLSVTYGKQSLKTDTTSSTLTHTGSTVGSLDGNVTLVAGNTLAITGSDVMALQGDITAKAKDIAITEVHDTRDSTQKTAFKQGGLTMSVTSAALNLAQGAVHSAQAGSQAKGDARMQALAGASAAYSAYGAGQAMGKLLSADSAKDAMQGAGINVAITVGGSRSHSESTQHSDTSKGSTLHAGGNVTLIATGGGDDSNLLIRGSDVKAGNNLLLAADHDITVESAQDSSEQHSRSKSGSAAIGAAISYGAKGAAMGFTANASTAHGQGDGTDVTQRNSHLSAGNTATILSGNDTTLDGAVLSANTVMADVGGDLHIHSEQDTSHYASHDTAASASVTVGIGASGSASYSHSKVDGDFASVREQSGIQAGDGGFDITVHGNTDLKGAVIASTQAAIDQGRNQLTTGTLTVADITNTSHYKATGVNLSGGYAAGGSNGKSDGKSDGSSGDTASSQMPPTANQGSSWSWQNQGSGARGTAAGYDSKSGSQTSITHSGISGGDLTITDAAGQQAKSGKSIADTLAALNRDVHTGDSGNGLVKDWNGQQLQQQVTAGAEIMATFGQQASKAIGDYASQKALELRAQGNEAEAAKWDEGGAYRVAAHAAMGALGGGVQGALGAGAAASAAPRLNELTKDLPDGVREAVGAGLAAGLGSVTGGASGAATAFNEDTNNRQLHPDEIKKINENAANFAALQCGDSCTPEQVEAARQRLIIQAMRQTDSRWNEILGMGGQVAQDGPALSFLDSINQTNRTYTDFAADWGQYNDHSMFADTLRGTTALNQVYGAVLNKAVSNDDGRFLLQALNRTSSGWASDYVGGVMSRDAWIGATTFSGDVGFAADVTKKLVNGNINGALDSVAGAVILSKFGEIGGDVAGKAIKSIKETLNSSGYTLGFVTKEMRAGAADAQVFKYGGGFYSGSALVDAESGGFSMYDQFKKPDGSAWDWPENLGFAGERVETTLSVGTKLDRYGDPEGRFLSPNGVPYEQRALAPGSRSGGYYEYEVIEPLPVIQGKIAPAFGQPGGGVQILPRFPYRVDVQWLLDNEFLKRVN</sequence>
<evidence type="ECO:0000256" key="1">
    <source>
        <dbReference type="SAM" id="MobiDB-lite"/>
    </source>
</evidence>
<dbReference type="InterPro" id="IPR053024">
    <property type="entry name" value="Fungal_surface_NADase"/>
</dbReference>
<dbReference type="InterPro" id="IPR025331">
    <property type="entry name" value="TNT"/>
</dbReference>
<feature type="domain" description="TNT" evidence="2">
    <location>
        <begin position="1245"/>
        <end position="1335"/>
    </location>
</feature>
<keyword evidence="4" id="KW-1185">Reference proteome</keyword>
<evidence type="ECO:0000313" key="4">
    <source>
        <dbReference type="Proteomes" id="UP000001890"/>
    </source>
</evidence>
<dbReference type="PANTHER" id="PTHR42059:SF1">
    <property type="entry name" value="TNT DOMAIN-CONTAINING PROTEIN"/>
    <property type="match status" value="1"/>
</dbReference>
<feature type="compositionally biased region" description="Low complexity" evidence="1">
    <location>
        <begin position="732"/>
        <end position="741"/>
    </location>
</feature>
<feature type="compositionally biased region" description="Basic and acidic residues" evidence="1">
    <location>
        <begin position="453"/>
        <end position="463"/>
    </location>
</feature>
<name>D2U944_XANAP</name>
<proteinExistence type="predicted"/>
<reference evidence="3 4" key="1">
    <citation type="journal article" date="2009" name="BMC Genomics">
        <title>The complete genome sequence of Xanthomonas albilineans provides new insights into the reductive genome evolution of the xylem-limited Xanthomonadaceae.</title>
        <authorList>
            <person name="Pieretti I."/>
            <person name="Royer M."/>
            <person name="Barbe V."/>
            <person name="Carrere S."/>
            <person name="Koebnik R."/>
            <person name="Cociancich S."/>
            <person name="Couloux A."/>
            <person name="Darrasse A."/>
            <person name="Gouzy J."/>
            <person name="Jacques M.A."/>
            <person name="Lauber E."/>
            <person name="Manceau C."/>
            <person name="Mangenot S."/>
            <person name="Poussier S."/>
            <person name="Segurens B."/>
            <person name="Szurek B."/>
            <person name="Verdier V."/>
            <person name="Arlat M."/>
            <person name="Rott P."/>
        </authorList>
    </citation>
    <scope>NUCLEOTIDE SEQUENCE [LARGE SCALE GENOMIC DNA]</scope>
    <source>
        <strain evidence="4">GPE PC73 / CFBP 7063</strain>
    </source>
</reference>
<feature type="region of interest" description="Disordered" evidence="1">
    <location>
        <begin position="269"/>
        <end position="289"/>
    </location>
</feature>
<dbReference type="Pfam" id="PF13332">
    <property type="entry name" value="Fil_haemagg_2"/>
    <property type="match status" value="2"/>
</dbReference>
<dbReference type="PATRIC" id="fig|29447.3.peg.2248"/>
<evidence type="ECO:0000259" key="2">
    <source>
        <dbReference type="Pfam" id="PF14021"/>
    </source>
</evidence>
<dbReference type="eggNOG" id="COG3210">
    <property type="taxonomic scope" value="Bacteria"/>
</dbReference>
<accession>D2U944</accession>
<evidence type="ECO:0000313" key="3">
    <source>
        <dbReference type="EMBL" id="CBA16762.1"/>
    </source>
</evidence>
<organism evidence="3 4">
    <name type="scientific">Xanthomonas albilineans (strain GPE PC73 / CFBP 7063)</name>
    <dbReference type="NCBI Taxonomy" id="380358"/>
    <lineage>
        <taxon>Bacteria</taxon>
        <taxon>Pseudomonadati</taxon>
        <taxon>Pseudomonadota</taxon>
        <taxon>Gammaproteobacteria</taxon>
        <taxon>Lysobacterales</taxon>
        <taxon>Lysobacteraceae</taxon>
        <taxon>Xanthomonas</taxon>
    </lineage>
</organism>
<feature type="region of interest" description="Disordered" evidence="1">
    <location>
        <begin position="450"/>
        <end position="470"/>
    </location>
</feature>
<gene>
    <name evidence="3" type="ordered locus">XALc_2281</name>
</gene>
<dbReference type="OrthoDB" id="2664633at2"/>
<dbReference type="InterPro" id="IPR025157">
    <property type="entry name" value="Hemagglutinin_rpt"/>
</dbReference>
<dbReference type="Pfam" id="PF14021">
    <property type="entry name" value="TNT"/>
    <property type="match status" value="1"/>
</dbReference>